<evidence type="ECO:0000259" key="2">
    <source>
        <dbReference type="Pfam" id="PF01557"/>
    </source>
</evidence>
<keyword evidence="1" id="KW-0456">Lyase</keyword>
<dbReference type="SUPFAM" id="SSF56529">
    <property type="entry name" value="FAH"/>
    <property type="match status" value="1"/>
</dbReference>
<keyword evidence="4" id="KW-1185">Reference proteome</keyword>
<evidence type="ECO:0000313" key="3">
    <source>
        <dbReference type="EMBL" id="ETX02206.1"/>
    </source>
</evidence>
<dbReference type="InterPro" id="IPR036663">
    <property type="entry name" value="Fumarylacetoacetase_C_sf"/>
</dbReference>
<name>W4LWR2_ENTF1</name>
<gene>
    <name evidence="3" type="ORF">ETSY1_04410</name>
</gene>
<comment type="caution">
    <text evidence="3">The sequence shown here is derived from an EMBL/GenBank/DDBJ whole genome shotgun (WGS) entry which is preliminary data.</text>
</comment>
<dbReference type="Proteomes" id="UP000019141">
    <property type="component" value="Unassembled WGS sequence"/>
</dbReference>
<dbReference type="Pfam" id="PF01557">
    <property type="entry name" value="FAA_hydrolase"/>
    <property type="match status" value="1"/>
</dbReference>
<reference evidence="3 4" key="1">
    <citation type="journal article" date="2014" name="Nature">
        <title>An environmental bacterial taxon with a large and distinct metabolic repertoire.</title>
        <authorList>
            <person name="Wilson M.C."/>
            <person name="Mori T."/>
            <person name="Ruckert C."/>
            <person name="Uria A.R."/>
            <person name="Helf M.J."/>
            <person name="Takada K."/>
            <person name="Gernert C."/>
            <person name="Steffens U.A."/>
            <person name="Heycke N."/>
            <person name="Schmitt S."/>
            <person name="Rinke C."/>
            <person name="Helfrich E.J."/>
            <person name="Brachmann A.O."/>
            <person name="Gurgui C."/>
            <person name="Wakimoto T."/>
            <person name="Kracht M."/>
            <person name="Crusemann M."/>
            <person name="Hentschel U."/>
            <person name="Abe I."/>
            <person name="Matsunaga S."/>
            <person name="Kalinowski J."/>
            <person name="Takeyama H."/>
            <person name="Piel J."/>
        </authorList>
    </citation>
    <scope>NUCLEOTIDE SEQUENCE [LARGE SCALE GENOMIC DNA]</scope>
    <source>
        <strain evidence="4">TSY1</strain>
    </source>
</reference>
<dbReference type="InterPro" id="IPR050772">
    <property type="entry name" value="Hydratase-Decarb/MhpD_sf"/>
</dbReference>
<dbReference type="PATRIC" id="fig|1429438.4.peg.1030"/>
<dbReference type="InterPro" id="IPR011234">
    <property type="entry name" value="Fumarylacetoacetase-like_C"/>
</dbReference>
<protein>
    <submittedName>
        <fullName evidence="3">2-keto-4-pentenoate hydratase</fullName>
    </submittedName>
</protein>
<dbReference type="GO" id="GO:0008684">
    <property type="term" value="F:2-oxopent-4-enoate hydratase activity"/>
    <property type="evidence" value="ECO:0007669"/>
    <property type="project" value="TreeGrafter"/>
</dbReference>
<dbReference type="AlphaFoldDB" id="W4LWR2"/>
<evidence type="ECO:0000256" key="1">
    <source>
        <dbReference type="ARBA" id="ARBA00023239"/>
    </source>
</evidence>
<accession>W4LWR2</accession>
<dbReference type="HOGENOM" id="CLU_060136_4_0_7"/>
<dbReference type="Gene3D" id="3.90.850.10">
    <property type="entry name" value="Fumarylacetoacetase-like, C-terminal domain"/>
    <property type="match status" value="1"/>
</dbReference>
<dbReference type="PANTHER" id="PTHR30143:SF0">
    <property type="entry name" value="2-KETO-4-PENTENOATE HYDRATASE"/>
    <property type="match status" value="1"/>
</dbReference>
<sequence>MDEQQIAALAAQLIQAEQTQTPIEVPSITHPGMTVEDGYRIQRAIIATKVSQGERVVGKKIGLTSRANQDVFGVREPVYGQLLDRGVHPEQAPVEMAKLIQPIIECEVTFVMRRRLEGPGITVPDVIRATEGIMPSVELGDSRMRDWIGRATAADILADSCGSAGIIVGGELHSIRDFDLRYTGMVVEKNGELIATGAMGAVMGNPAQSVAWLANKLAAFELGLEEGELVLSGALTGAVQMQAGDVLKATFGGGLGGVGVKFI</sequence>
<organism evidence="3 4">
    <name type="scientific">Entotheonella factor</name>
    <dbReference type="NCBI Taxonomy" id="1429438"/>
    <lineage>
        <taxon>Bacteria</taxon>
        <taxon>Pseudomonadati</taxon>
        <taxon>Nitrospinota/Tectimicrobiota group</taxon>
        <taxon>Candidatus Tectimicrobiota</taxon>
        <taxon>Candidatus Entotheonellia</taxon>
        <taxon>Candidatus Entotheonellales</taxon>
        <taxon>Candidatus Entotheonellaceae</taxon>
        <taxon>Candidatus Entotheonella</taxon>
    </lineage>
</organism>
<evidence type="ECO:0000313" key="4">
    <source>
        <dbReference type="Proteomes" id="UP000019141"/>
    </source>
</evidence>
<dbReference type="GO" id="GO:0005737">
    <property type="term" value="C:cytoplasm"/>
    <property type="evidence" value="ECO:0007669"/>
    <property type="project" value="TreeGrafter"/>
</dbReference>
<dbReference type="PANTHER" id="PTHR30143">
    <property type="entry name" value="ACID HYDRATASE"/>
    <property type="match status" value="1"/>
</dbReference>
<proteinExistence type="predicted"/>
<dbReference type="EMBL" id="AZHW01000167">
    <property type="protein sequence ID" value="ETX02206.1"/>
    <property type="molecule type" value="Genomic_DNA"/>
</dbReference>
<feature type="domain" description="Fumarylacetoacetase-like C-terminal" evidence="2">
    <location>
        <begin position="91"/>
        <end position="255"/>
    </location>
</feature>